<evidence type="ECO:0000256" key="1">
    <source>
        <dbReference type="SAM" id="MobiDB-lite"/>
    </source>
</evidence>
<keyword evidence="3" id="KW-1185">Reference proteome</keyword>
<sequence>MGAPILMWVVESSSTDTESIAFTAGGSTPTTTSTNNGSTTTPTTMTPGFGNDGTNGLTPGNPGLTPTIPDSTDSSRALPGHAIPTLLAMLSFLFVITH</sequence>
<comment type="caution">
    <text evidence="2">The sequence shown here is derived from an EMBL/GenBank/DDBJ whole genome shotgun (WGS) entry which is preliminary data.</text>
</comment>
<dbReference type="AlphaFoldDB" id="A0AA88DZM2"/>
<proteinExistence type="predicted"/>
<dbReference type="Proteomes" id="UP001187192">
    <property type="component" value="Unassembled WGS sequence"/>
</dbReference>
<name>A0AA88DZM2_FICCA</name>
<organism evidence="2 3">
    <name type="scientific">Ficus carica</name>
    <name type="common">Common fig</name>
    <dbReference type="NCBI Taxonomy" id="3494"/>
    <lineage>
        <taxon>Eukaryota</taxon>
        <taxon>Viridiplantae</taxon>
        <taxon>Streptophyta</taxon>
        <taxon>Embryophyta</taxon>
        <taxon>Tracheophyta</taxon>
        <taxon>Spermatophyta</taxon>
        <taxon>Magnoliopsida</taxon>
        <taxon>eudicotyledons</taxon>
        <taxon>Gunneridae</taxon>
        <taxon>Pentapetalae</taxon>
        <taxon>rosids</taxon>
        <taxon>fabids</taxon>
        <taxon>Rosales</taxon>
        <taxon>Moraceae</taxon>
        <taxon>Ficeae</taxon>
        <taxon>Ficus</taxon>
    </lineage>
</organism>
<reference evidence="2" key="1">
    <citation type="submission" date="2023-07" db="EMBL/GenBank/DDBJ databases">
        <title>draft genome sequence of fig (Ficus carica).</title>
        <authorList>
            <person name="Takahashi T."/>
            <person name="Nishimura K."/>
        </authorList>
    </citation>
    <scope>NUCLEOTIDE SEQUENCE</scope>
</reference>
<accession>A0AA88DZM2</accession>
<evidence type="ECO:0000313" key="2">
    <source>
        <dbReference type="EMBL" id="GMN63910.1"/>
    </source>
</evidence>
<dbReference type="EMBL" id="BTGU01000162">
    <property type="protein sequence ID" value="GMN63910.1"/>
    <property type="molecule type" value="Genomic_DNA"/>
</dbReference>
<protein>
    <submittedName>
        <fullName evidence="2">Uncharacterized protein</fullName>
    </submittedName>
</protein>
<evidence type="ECO:0000313" key="3">
    <source>
        <dbReference type="Proteomes" id="UP001187192"/>
    </source>
</evidence>
<feature type="compositionally biased region" description="Low complexity" evidence="1">
    <location>
        <begin position="23"/>
        <end position="49"/>
    </location>
</feature>
<gene>
    <name evidence="2" type="ORF">TIFTF001_032984</name>
</gene>
<feature type="region of interest" description="Disordered" evidence="1">
    <location>
        <begin position="20"/>
        <end position="76"/>
    </location>
</feature>